<feature type="domain" description="VDE lipocalin" evidence="1">
    <location>
        <begin position="2"/>
        <end position="215"/>
    </location>
</feature>
<dbReference type="PANTHER" id="PTHR33970:SF1">
    <property type="entry name" value="VIOLAXANTHIN DE-EPOXIDASE, CHLOROPLASTIC"/>
    <property type="match status" value="1"/>
</dbReference>
<dbReference type="InterPro" id="IPR012674">
    <property type="entry name" value="Calycin"/>
</dbReference>
<name>B4ZFZ5_AMPCA</name>
<dbReference type="AlphaFoldDB" id="B4ZFZ5"/>
<dbReference type="SUPFAM" id="SSF50814">
    <property type="entry name" value="Lipocalins"/>
    <property type="match status" value="1"/>
</dbReference>
<dbReference type="PANTHER" id="PTHR33970">
    <property type="entry name" value="VIOLAXANTHIN DE-EPOXIDASE, CHLOROPLASTIC-RELATED"/>
    <property type="match status" value="1"/>
</dbReference>
<dbReference type="Gene3D" id="2.40.128.20">
    <property type="match status" value="1"/>
</dbReference>
<evidence type="ECO:0000313" key="2">
    <source>
        <dbReference type="EMBL" id="ACF28644.1"/>
    </source>
</evidence>
<reference evidence="2" key="1">
    <citation type="journal article" date="2008" name="PLoS ONE">
        <title>From stop to start: tandem gene arrangement, copy number and trans-splicing sites in the dinoflagellate Amphidinium carterae.</title>
        <authorList>
            <person name="Bachvaroff T.R."/>
            <person name="Place A.R."/>
        </authorList>
    </citation>
    <scope>NUCLEOTIDE SEQUENCE</scope>
    <source>
        <strain evidence="2">CCMP1314</strain>
    </source>
</reference>
<evidence type="ECO:0000259" key="1">
    <source>
        <dbReference type="Pfam" id="PF07137"/>
    </source>
</evidence>
<protein>
    <submittedName>
        <fullName evidence="2">Violaxanthin de-epoxidase</fullName>
    </submittedName>
</protein>
<dbReference type="EMBL" id="EU742815">
    <property type="protein sequence ID" value="ACF28644.1"/>
    <property type="molecule type" value="Genomic_DNA"/>
</dbReference>
<dbReference type="Pfam" id="PF07137">
    <property type="entry name" value="VDE"/>
    <property type="match status" value="1"/>
</dbReference>
<dbReference type="InterPro" id="IPR044682">
    <property type="entry name" value="VDE"/>
</dbReference>
<accession>B4ZFZ5</accession>
<proteinExistence type="predicted"/>
<dbReference type="GO" id="GO:0010028">
    <property type="term" value="P:xanthophyll cycle"/>
    <property type="evidence" value="ECO:0007669"/>
    <property type="project" value="InterPro"/>
</dbReference>
<dbReference type="InterPro" id="IPR010788">
    <property type="entry name" value="VDE_dom"/>
</dbReference>
<organism evidence="2">
    <name type="scientific">Amphidinium carterae</name>
    <name type="common">Dinoflagellate</name>
    <dbReference type="NCBI Taxonomy" id="2961"/>
    <lineage>
        <taxon>Eukaryota</taxon>
        <taxon>Sar</taxon>
        <taxon>Alveolata</taxon>
        <taxon>Dinophyceae</taxon>
        <taxon>Amphidiniales</taxon>
        <taxon>Amphidiniaceae</taxon>
        <taxon>Amphidinium</taxon>
    </lineage>
</organism>
<feature type="non-terminal residue" evidence="2">
    <location>
        <position position="1"/>
    </location>
</feature>
<dbReference type="GO" id="GO:0046422">
    <property type="term" value="F:violaxanthin de-epoxidase activity"/>
    <property type="evidence" value="ECO:0007669"/>
    <property type="project" value="InterPro"/>
</dbReference>
<sequence>ALCLSRCRGAPDCATQCFAEFGCKKLDAWLNCTVETKLCVSTPPQLIDVKKWFEENLPKKMANFNPAELDGTWYKVRGYNPKYDCYSCQTNSFQYKQGAPEMMADVRLRLPRLKSGGFWANELEEVMKISPESAPSSFSTRGEIFGLTFDEDWYVLGGDKDFWLVAYKGKNLQDVYEGAYVYARSPAITGEVEKRARKLAEANGYIWSKFCVIDNSCPKIDVAKDEDARLDLDDIPDLIEWFAPGTVPKKAEFTGRYD</sequence>